<dbReference type="Proteomes" id="UP000249547">
    <property type="component" value="Unassembled WGS sequence"/>
</dbReference>
<dbReference type="RefSeq" id="WP_111598350.1">
    <property type="nucleotide sequence ID" value="NZ_QLLL01000005.1"/>
</dbReference>
<name>A0A327QK16_9BACT</name>
<dbReference type="SUPFAM" id="SSF109854">
    <property type="entry name" value="DinB/YfiT-like putative metalloenzymes"/>
    <property type="match status" value="1"/>
</dbReference>
<dbReference type="InterPro" id="IPR011466">
    <property type="entry name" value="DUF1572"/>
</dbReference>
<evidence type="ECO:0000313" key="2">
    <source>
        <dbReference type="Proteomes" id="UP000249547"/>
    </source>
</evidence>
<dbReference type="InterPro" id="IPR034660">
    <property type="entry name" value="DinB/YfiT-like"/>
</dbReference>
<dbReference type="EMBL" id="QLLL01000005">
    <property type="protein sequence ID" value="RAJ04034.1"/>
    <property type="molecule type" value="Genomic_DNA"/>
</dbReference>
<dbReference type="Gene3D" id="1.20.120.450">
    <property type="entry name" value="dinb family like domain"/>
    <property type="match status" value="1"/>
</dbReference>
<keyword evidence="2" id="KW-1185">Reference proteome</keyword>
<organism evidence="1 2">
    <name type="scientific">Chitinophaga skermanii</name>
    <dbReference type="NCBI Taxonomy" id="331697"/>
    <lineage>
        <taxon>Bacteria</taxon>
        <taxon>Pseudomonadati</taxon>
        <taxon>Bacteroidota</taxon>
        <taxon>Chitinophagia</taxon>
        <taxon>Chitinophagales</taxon>
        <taxon>Chitinophagaceae</taxon>
        <taxon>Chitinophaga</taxon>
    </lineage>
</organism>
<reference evidence="1 2" key="1">
    <citation type="submission" date="2018-06" db="EMBL/GenBank/DDBJ databases">
        <title>Genomic Encyclopedia of Archaeal and Bacterial Type Strains, Phase II (KMG-II): from individual species to whole genera.</title>
        <authorList>
            <person name="Goeker M."/>
        </authorList>
    </citation>
    <scope>NUCLEOTIDE SEQUENCE [LARGE SCALE GENOMIC DNA]</scope>
    <source>
        <strain evidence="1 2">DSM 23857</strain>
    </source>
</reference>
<accession>A0A327QK16</accession>
<sequence length="150" mass="17378">MIPDTLAPLFKRDLDKLKAEINAYFHESTIWQTLPGTTNSAGNLCLHLIGNLNHYIGAVLGNTGYVRHREKEFEQKDVPRKDLLLAIDYTSNIIKQVLENLSEADLERQYPLKMFDANHSTEYILIHLATHLNYHLGQINYHRRLAHYIP</sequence>
<dbReference type="AlphaFoldDB" id="A0A327QK16"/>
<evidence type="ECO:0000313" key="1">
    <source>
        <dbReference type="EMBL" id="RAJ04034.1"/>
    </source>
</evidence>
<gene>
    <name evidence="1" type="ORF">LX64_02911</name>
</gene>
<dbReference type="OrthoDB" id="893570at2"/>
<protein>
    <submittedName>
        <fullName evidence="1">Uncharacterized protein DUF1572</fullName>
    </submittedName>
</protein>
<comment type="caution">
    <text evidence="1">The sequence shown here is derived from an EMBL/GenBank/DDBJ whole genome shotgun (WGS) entry which is preliminary data.</text>
</comment>
<dbReference type="Pfam" id="PF07609">
    <property type="entry name" value="DUF1572"/>
    <property type="match status" value="1"/>
</dbReference>
<proteinExistence type="predicted"/>